<keyword evidence="2" id="KW-1185">Reference proteome</keyword>
<dbReference type="PANTHER" id="PTHR31511">
    <property type="entry name" value="PROTEIN CBG23764"/>
    <property type="match status" value="1"/>
</dbReference>
<name>A0AAV8XK79_9CUCU</name>
<gene>
    <name evidence="1" type="ORF">NQ318_015229</name>
</gene>
<reference evidence="1" key="1">
    <citation type="journal article" date="2023" name="Insect Mol. Biol.">
        <title>Genome sequencing provides insights into the evolution of gene families encoding plant cell wall-degrading enzymes in longhorned beetles.</title>
        <authorList>
            <person name="Shin N.R."/>
            <person name="Okamura Y."/>
            <person name="Kirsch R."/>
            <person name="Pauchet Y."/>
        </authorList>
    </citation>
    <scope>NUCLEOTIDE SEQUENCE</scope>
    <source>
        <strain evidence="1">AMC_N1</strain>
    </source>
</reference>
<organism evidence="1 2">
    <name type="scientific">Aromia moschata</name>
    <dbReference type="NCBI Taxonomy" id="1265417"/>
    <lineage>
        <taxon>Eukaryota</taxon>
        <taxon>Metazoa</taxon>
        <taxon>Ecdysozoa</taxon>
        <taxon>Arthropoda</taxon>
        <taxon>Hexapoda</taxon>
        <taxon>Insecta</taxon>
        <taxon>Pterygota</taxon>
        <taxon>Neoptera</taxon>
        <taxon>Endopterygota</taxon>
        <taxon>Coleoptera</taxon>
        <taxon>Polyphaga</taxon>
        <taxon>Cucujiformia</taxon>
        <taxon>Chrysomeloidea</taxon>
        <taxon>Cerambycidae</taxon>
        <taxon>Cerambycinae</taxon>
        <taxon>Callichromatini</taxon>
        <taxon>Aromia</taxon>
    </lineage>
</organism>
<evidence type="ECO:0008006" key="3">
    <source>
        <dbReference type="Google" id="ProtNLM"/>
    </source>
</evidence>
<evidence type="ECO:0000313" key="1">
    <source>
        <dbReference type="EMBL" id="KAJ8939271.1"/>
    </source>
</evidence>
<dbReference type="PANTHER" id="PTHR31511:SF12">
    <property type="entry name" value="RHO TERMINATION FACTOR N-TERMINAL DOMAIN-CONTAINING PROTEIN"/>
    <property type="match status" value="1"/>
</dbReference>
<dbReference type="EMBL" id="JAPWTK010000498">
    <property type="protein sequence ID" value="KAJ8939271.1"/>
    <property type="molecule type" value="Genomic_DNA"/>
</dbReference>
<protein>
    <recommendedName>
        <fullName evidence="3">C2H2-type domain-containing protein</fullName>
    </recommendedName>
</protein>
<evidence type="ECO:0000313" key="2">
    <source>
        <dbReference type="Proteomes" id="UP001162162"/>
    </source>
</evidence>
<dbReference type="AlphaFoldDB" id="A0AAV8XK79"/>
<comment type="caution">
    <text evidence="1">The sequence shown here is derived from an EMBL/GenBank/DDBJ whole genome shotgun (WGS) entry which is preliminary data.</text>
</comment>
<proteinExistence type="predicted"/>
<sequence>MLVTSGATHIKSLRKFSIVSYRFSSRHHHIDHSSFFSEIEVKVTSIISDHIKNGRLKVNFELFSMYSTIIAKARIFKNELWLGFTTNYVSKLILTNIEFPVKLKDISKFEKLNNISVNVFGLSNRFENGKTICDIVGPYYFTDSRKNIHVNLLLITDDSGKGHYCYIKNLSRLVSSQKSRHNGKTYICNGCLQFFQSPNHLQLHEAHDCNFVCTKLPTTDLKLNKYDFERILKPIQHAQPSNESSFTLKSFEHVPYSFCFYVKCKLVLYRGDNVVETFVSKLDEVVLKLYNTHLKNIIPLQPLSKFDEIILTQAYIVTFAINLLPITIKVRDHSTSLEYIAVLPTQINLALDQEKIDVIAQNKEKYISFSKHILVEKGEGVEKDVFFPIFLPTSLDKLSQTLEHYQCNEIRKYFPDQLKFEQIRRKGVFPYSYIDCITKLDDIELPSKKTF</sequence>
<dbReference type="Proteomes" id="UP001162162">
    <property type="component" value="Unassembled WGS sequence"/>
</dbReference>
<accession>A0AAV8XK79</accession>